<dbReference type="SUPFAM" id="SSF52540">
    <property type="entry name" value="P-loop containing nucleoside triphosphate hydrolases"/>
    <property type="match status" value="1"/>
</dbReference>
<evidence type="ECO:0000259" key="2">
    <source>
        <dbReference type="Pfam" id="PF00005"/>
    </source>
</evidence>
<dbReference type="PANTHER" id="PTHR42788:SF13">
    <property type="entry name" value="ALIPHATIC SULFONATES IMPORT ATP-BINDING PROTEIN SSUB"/>
    <property type="match status" value="1"/>
</dbReference>
<evidence type="ECO:0000256" key="1">
    <source>
        <dbReference type="ARBA" id="ARBA00022448"/>
    </source>
</evidence>
<organism evidence="3 4">
    <name type="scientific">Paenibacillus cisolokensis</name>
    <dbReference type="NCBI Taxonomy" id="1658519"/>
    <lineage>
        <taxon>Bacteria</taxon>
        <taxon>Bacillati</taxon>
        <taxon>Bacillota</taxon>
        <taxon>Bacilli</taxon>
        <taxon>Bacillales</taxon>
        <taxon>Paenibacillaceae</taxon>
        <taxon>Paenibacillus</taxon>
    </lineage>
</organism>
<protein>
    <recommendedName>
        <fullName evidence="2">ABC transporter domain-containing protein</fullName>
    </recommendedName>
</protein>
<feature type="domain" description="ABC transporter" evidence="2">
    <location>
        <begin position="26"/>
        <end position="132"/>
    </location>
</feature>
<dbReference type="Proteomes" id="UP000680304">
    <property type="component" value="Unassembled WGS sequence"/>
</dbReference>
<reference evidence="3 4" key="1">
    <citation type="submission" date="2021-04" db="EMBL/GenBank/DDBJ databases">
        <title>Draft genome sequence of Paenibacillus cisolokensis, LC2-13A.</title>
        <authorList>
            <person name="Uke A."/>
            <person name="Chhe C."/>
            <person name="Baramee S."/>
            <person name="Kosugi A."/>
        </authorList>
    </citation>
    <scope>NUCLEOTIDE SEQUENCE [LARGE SCALE GENOMIC DNA]</scope>
    <source>
        <strain evidence="3 4">LC2-13A</strain>
    </source>
</reference>
<comment type="caution">
    <text evidence="3">The sequence shown here is derived from an EMBL/GenBank/DDBJ whole genome shotgun (WGS) entry which is preliminary data.</text>
</comment>
<evidence type="ECO:0000313" key="4">
    <source>
        <dbReference type="Proteomes" id="UP000680304"/>
    </source>
</evidence>
<dbReference type="InterPro" id="IPR027417">
    <property type="entry name" value="P-loop_NTPase"/>
</dbReference>
<sequence>MQLSAALQINRLNKSFVTPSGVVHALKDIQLHVRPGEFVTIIGPSGCGKSTLLKIIAGLDIDYDGEVLLDQQPVRKPGIDKGFIFQEHRLFPWLTVERNIAADLPLSRPDTRRKVDELIEAVRLKGFEKRTPASCPGECPSAWRSPGRSCAIRKFCCSTSRSERSTLSREDICRKFCSTSGEETRP</sequence>
<name>A0ABQ4N8Y8_9BACL</name>
<dbReference type="InterPro" id="IPR003439">
    <property type="entry name" value="ABC_transporter-like_ATP-bd"/>
</dbReference>
<keyword evidence="1" id="KW-0813">Transport</keyword>
<dbReference type="Pfam" id="PF00005">
    <property type="entry name" value="ABC_tran"/>
    <property type="match status" value="1"/>
</dbReference>
<dbReference type="InterPro" id="IPR050166">
    <property type="entry name" value="ABC_transporter_ATP-bind"/>
</dbReference>
<dbReference type="EMBL" id="BOVJ01000102">
    <property type="protein sequence ID" value="GIQ64640.1"/>
    <property type="molecule type" value="Genomic_DNA"/>
</dbReference>
<dbReference type="PANTHER" id="PTHR42788">
    <property type="entry name" value="TAURINE IMPORT ATP-BINDING PROTEIN-RELATED"/>
    <property type="match status" value="1"/>
</dbReference>
<accession>A0ABQ4N8Y8</accession>
<keyword evidence="4" id="KW-1185">Reference proteome</keyword>
<gene>
    <name evidence="3" type="ORF">PACILC2_32080</name>
</gene>
<proteinExistence type="predicted"/>
<dbReference type="Gene3D" id="3.40.50.300">
    <property type="entry name" value="P-loop containing nucleotide triphosphate hydrolases"/>
    <property type="match status" value="1"/>
</dbReference>
<evidence type="ECO:0000313" key="3">
    <source>
        <dbReference type="EMBL" id="GIQ64640.1"/>
    </source>
</evidence>